<evidence type="ECO:0000313" key="5">
    <source>
        <dbReference type="EMBL" id="KAF7339969.1"/>
    </source>
</evidence>
<dbReference type="PANTHER" id="PTHR48038">
    <property type="entry name" value="RIBONUCLEOPROTEIN RB97D"/>
    <property type="match status" value="1"/>
</dbReference>
<proteinExistence type="predicted"/>
<evidence type="ECO:0000259" key="4">
    <source>
        <dbReference type="PROSITE" id="PS50102"/>
    </source>
</evidence>
<evidence type="ECO:0000256" key="1">
    <source>
        <dbReference type="PROSITE-ProRule" id="PRU00176"/>
    </source>
</evidence>
<feature type="domain" description="RRM" evidence="4">
    <location>
        <begin position="76"/>
        <end position="146"/>
    </location>
</feature>
<keyword evidence="3" id="KW-0472">Membrane</keyword>
<evidence type="ECO:0000313" key="6">
    <source>
        <dbReference type="Proteomes" id="UP000620124"/>
    </source>
</evidence>
<keyword evidence="3" id="KW-0812">Transmembrane</keyword>
<evidence type="ECO:0000256" key="3">
    <source>
        <dbReference type="SAM" id="Phobius"/>
    </source>
</evidence>
<reference evidence="5" key="1">
    <citation type="submission" date="2020-05" db="EMBL/GenBank/DDBJ databases">
        <title>Mycena genomes resolve the evolution of fungal bioluminescence.</title>
        <authorList>
            <person name="Tsai I.J."/>
        </authorList>
    </citation>
    <scope>NUCLEOTIDE SEQUENCE</scope>
    <source>
        <strain evidence="5">CCC161011</strain>
    </source>
</reference>
<dbReference type="EMBL" id="JACAZI010000019">
    <property type="protein sequence ID" value="KAF7339969.1"/>
    <property type="molecule type" value="Genomic_DNA"/>
</dbReference>
<organism evidence="5 6">
    <name type="scientific">Mycena venus</name>
    <dbReference type="NCBI Taxonomy" id="2733690"/>
    <lineage>
        <taxon>Eukaryota</taxon>
        <taxon>Fungi</taxon>
        <taxon>Dikarya</taxon>
        <taxon>Basidiomycota</taxon>
        <taxon>Agaricomycotina</taxon>
        <taxon>Agaricomycetes</taxon>
        <taxon>Agaricomycetidae</taxon>
        <taxon>Agaricales</taxon>
        <taxon>Marasmiineae</taxon>
        <taxon>Mycenaceae</taxon>
        <taxon>Mycena</taxon>
    </lineage>
</organism>
<dbReference type="AlphaFoldDB" id="A0A8H7CJG7"/>
<feature type="region of interest" description="Disordered" evidence="2">
    <location>
        <begin position="1"/>
        <end position="68"/>
    </location>
</feature>
<feature type="compositionally biased region" description="Basic and acidic residues" evidence="2">
    <location>
        <begin position="324"/>
        <end position="342"/>
    </location>
</feature>
<accession>A0A8H7CJG7</accession>
<feature type="compositionally biased region" description="Basic and acidic residues" evidence="2">
    <location>
        <begin position="299"/>
        <end position="309"/>
    </location>
</feature>
<dbReference type="SMART" id="SM00360">
    <property type="entry name" value="RRM"/>
    <property type="match status" value="1"/>
</dbReference>
<comment type="caution">
    <text evidence="5">The sequence shown here is derived from an EMBL/GenBank/DDBJ whole genome shotgun (WGS) entry which is preliminary data.</text>
</comment>
<keyword evidence="3" id="KW-1133">Transmembrane helix</keyword>
<dbReference type="Proteomes" id="UP000620124">
    <property type="component" value="Unassembled WGS sequence"/>
</dbReference>
<dbReference type="PROSITE" id="PS50102">
    <property type="entry name" value="RRM"/>
    <property type="match status" value="1"/>
</dbReference>
<dbReference type="InterPro" id="IPR035979">
    <property type="entry name" value="RBD_domain_sf"/>
</dbReference>
<dbReference type="InterPro" id="IPR012677">
    <property type="entry name" value="Nucleotide-bd_a/b_plait_sf"/>
</dbReference>
<keyword evidence="1" id="KW-0694">RNA-binding</keyword>
<keyword evidence="6" id="KW-1185">Reference proteome</keyword>
<dbReference type="GO" id="GO:0003723">
    <property type="term" value="F:RNA binding"/>
    <property type="evidence" value="ECO:0007669"/>
    <property type="project" value="UniProtKB-UniRule"/>
</dbReference>
<dbReference type="Pfam" id="PF00076">
    <property type="entry name" value="RRM_1"/>
    <property type="match status" value="1"/>
</dbReference>
<sequence length="483" mass="52802">MAASPSAADEGQDNWGPSDDAAMGSRRSAEPSNEPLPVDDRGQDPNDPVDYPRGSSVGTVSVNKGDHYREKQVKPNKVYIGGLPEHTRPEDLQSCFGQIGNITNIELKIGYGFVEFDSRQAAEESVAKYHEGHFMGNKIRVELSHGGGRTAKYTGDPGACFKCGNMGHWASTGNAQMPPRAPSAACTMGQCTVNVNTSQCLRVMYSHRVTLDTTILLLGTIGGLLHPRVIIATTLLCLLSTEAEITMITDAVLPFLSVIAILPQYRLRTTEAGAAILPRRTLLIVAMADPPAPPAPQYDRYDRRPHERYPPYPPAGGRARTPPRVRDDYDRVPPPRDYDYRGRPPSPPSSRYANDFPRGGPPDVAAQRYRYCRSSSPAFEFQFTSALGAVPKVPLPGLQALRMSKITMAVAETFLATAILVLQGLGIMLPLLCAMDEMDLLMLVATDGLECGLLYAKETKSATLQRTIVCPKILLLSIHWYHR</sequence>
<name>A0A8H7CJG7_9AGAR</name>
<dbReference type="Gene3D" id="3.30.70.330">
    <property type="match status" value="1"/>
</dbReference>
<dbReference type="PANTHER" id="PTHR48038:SF1">
    <property type="entry name" value="RIBONUCLEOPROTEIN RB97D"/>
    <property type="match status" value="1"/>
</dbReference>
<gene>
    <name evidence="5" type="ORF">MVEN_01914600</name>
</gene>
<protein>
    <submittedName>
        <fullName evidence="5">Glycine-rich RNA-binding protein RZ1B</fullName>
    </submittedName>
</protein>
<dbReference type="OrthoDB" id="1099063at2759"/>
<feature type="transmembrane region" description="Helical" evidence="3">
    <location>
        <begin position="414"/>
        <end position="433"/>
    </location>
</feature>
<dbReference type="SUPFAM" id="SSF54928">
    <property type="entry name" value="RNA-binding domain, RBD"/>
    <property type="match status" value="1"/>
</dbReference>
<dbReference type="CDD" id="cd00590">
    <property type="entry name" value="RRM_SF"/>
    <property type="match status" value="1"/>
</dbReference>
<dbReference type="InterPro" id="IPR000504">
    <property type="entry name" value="RRM_dom"/>
</dbReference>
<evidence type="ECO:0000256" key="2">
    <source>
        <dbReference type="SAM" id="MobiDB-lite"/>
    </source>
</evidence>
<feature type="region of interest" description="Disordered" evidence="2">
    <location>
        <begin position="294"/>
        <end position="359"/>
    </location>
</feature>